<dbReference type="InterPro" id="IPR036259">
    <property type="entry name" value="MFS_trans_sf"/>
</dbReference>
<keyword evidence="6 8" id="KW-1133">Transmembrane helix</keyword>
<evidence type="ECO:0000256" key="2">
    <source>
        <dbReference type="ARBA" id="ARBA00005982"/>
    </source>
</evidence>
<feature type="transmembrane region" description="Helical" evidence="8">
    <location>
        <begin position="394"/>
        <end position="413"/>
    </location>
</feature>
<feature type="transmembrane region" description="Helical" evidence="8">
    <location>
        <begin position="333"/>
        <end position="353"/>
    </location>
</feature>
<name>A0A7W9KBA3_9PSEU</name>
<dbReference type="EMBL" id="JACHIR010000001">
    <property type="protein sequence ID" value="MBB5889440.1"/>
    <property type="molecule type" value="Genomic_DNA"/>
</dbReference>
<dbReference type="FunFam" id="1.20.1250.20:FF:000017">
    <property type="entry name" value="Dipeptide and tripeptide permease A"/>
    <property type="match status" value="1"/>
</dbReference>
<dbReference type="InterPro" id="IPR020846">
    <property type="entry name" value="MFS_dom"/>
</dbReference>
<evidence type="ECO:0000256" key="6">
    <source>
        <dbReference type="ARBA" id="ARBA00022989"/>
    </source>
</evidence>
<feature type="transmembrane region" description="Helical" evidence="8">
    <location>
        <begin position="288"/>
        <end position="304"/>
    </location>
</feature>
<dbReference type="GO" id="GO:0015333">
    <property type="term" value="F:peptide:proton symporter activity"/>
    <property type="evidence" value="ECO:0007669"/>
    <property type="project" value="UniProtKB-ARBA"/>
</dbReference>
<feature type="transmembrane region" description="Helical" evidence="8">
    <location>
        <begin position="226"/>
        <end position="248"/>
    </location>
</feature>
<dbReference type="InterPro" id="IPR000109">
    <property type="entry name" value="POT_fam"/>
</dbReference>
<dbReference type="GO" id="GO:0005886">
    <property type="term" value="C:plasma membrane"/>
    <property type="evidence" value="ECO:0007669"/>
    <property type="project" value="UniProtKB-SubCell"/>
</dbReference>
<feature type="transmembrane region" description="Helical" evidence="8">
    <location>
        <begin position="157"/>
        <end position="176"/>
    </location>
</feature>
<dbReference type="CDD" id="cd17346">
    <property type="entry name" value="MFS_DtpA_like"/>
    <property type="match status" value="1"/>
</dbReference>
<comment type="caution">
    <text evidence="10">The sequence shown here is derived from an EMBL/GenBank/DDBJ whole genome shotgun (WGS) entry which is preliminary data.</text>
</comment>
<dbReference type="GO" id="GO:0042937">
    <property type="term" value="F:tripeptide transmembrane transporter activity"/>
    <property type="evidence" value="ECO:0007669"/>
    <property type="project" value="UniProtKB-ARBA"/>
</dbReference>
<feature type="transmembrane region" description="Helical" evidence="8">
    <location>
        <begin position="66"/>
        <end position="85"/>
    </location>
</feature>
<evidence type="ECO:0000256" key="8">
    <source>
        <dbReference type="SAM" id="Phobius"/>
    </source>
</evidence>
<dbReference type="PANTHER" id="PTHR23517">
    <property type="entry name" value="RESISTANCE PROTEIN MDTM, PUTATIVE-RELATED-RELATED"/>
    <property type="match status" value="1"/>
</dbReference>
<feature type="transmembrane region" description="Helical" evidence="8">
    <location>
        <begin position="182"/>
        <end position="202"/>
    </location>
</feature>
<keyword evidence="4" id="KW-1003">Cell membrane</keyword>
<keyword evidence="11" id="KW-1185">Reference proteome</keyword>
<dbReference type="PROSITE" id="PS50850">
    <property type="entry name" value="MFS"/>
    <property type="match status" value="1"/>
</dbReference>
<dbReference type="Proteomes" id="UP000585638">
    <property type="component" value="Unassembled WGS sequence"/>
</dbReference>
<feature type="transmembrane region" description="Helical" evidence="8">
    <location>
        <begin position="117"/>
        <end position="136"/>
    </location>
</feature>
<feature type="domain" description="Major facilitator superfamily (MFS) profile" evidence="9">
    <location>
        <begin position="1"/>
        <end position="208"/>
    </location>
</feature>
<evidence type="ECO:0000256" key="1">
    <source>
        <dbReference type="ARBA" id="ARBA00004651"/>
    </source>
</evidence>
<dbReference type="InterPro" id="IPR018456">
    <property type="entry name" value="PTR2_symporter_CS"/>
</dbReference>
<evidence type="ECO:0000256" key="5">
    <source>
        <dbReference type="ARBA" id="ARBA00022692"/>
    </source>
</evidence>
<proteinExistence type="inferred from homology"/>
<comment type="similarity">
    <text evidence="2">Belongs to the major facilitator superfamily. Proton-dependent oligopeptide transporter (POT/PTR) (TC 2.A.17) family.</text>
</comment>
<feature type="transmembrane region" description="Helical" evidence="8">
    <location>
        <begin position="254"/>
        <end position="276"/>
    </location>
</feature>
<protein>
    <submittedName>
        <fullName evidence="10">POT family proton-dependent oligopeptide transporter</fullName>
    </submittedName>
</protein>
<reference evidence="10 11" key="1">
    <citation type="submission" date="2020-08" db="EMBL/GenBank/DDBJ databases">
        <title>Sequencing the genomes of 1000 actinobacteria strains.</title>
        <authorList>
            <person name="Klenk H.-P."/>
        </authorList>
    </citation>
    <scope>NUCLEOTIDE SEQUENCE [LARGE SCALE GENOMIC DNA]</scope>
    <source>
        <strain evidence="10 11">DSM 43851</strain>
    </source>
</reference>
<dbReference type="GO" id="GO:0035443">
    <property type="term" value="P:tripeptide transmembrane transport"/>
    <property type="evidence" value="ECO:0007669"/>
    <property type="project" value="UniProtKB-ARBA"/>
</dbReference>
<evidence type="ECO:0000313" key="10">
    <source>
        <dbReference type="EMBL" id="MBB5889440.1"/>
    </source>
</evidence>
<dbReference type="Pfam" id="PF00854">
    <property type="entry name" value="PTR2"/>
    <property type="match status" value="1"/>
</dbReference>
<keyword evidence="3" id="KW-0813">Transport</keyword>
<evidence type="ECO:0000313" key="11">
    <source>
        <dbReference type="Proteomes" id="UP000585638"/>
    </source>
</evidence>
<accession>A0A7W9KBA3</accession>
<dbReference type="SUPFAM" id="SSF103473">
    <property type="entry name" value="MFS general substrate transporter"/>
    <property type="match status" value="1"/>
</dbReference>
<feature type="transmembrane region" description="Helical" evidence="8">
    <location>
        <begin position="461"/>
        <end position="481"/>
    </location>
</feature>
<comment type="subcellular location">
    <subcellularLocation>
        <location evidence="1">Cell membrane</location>
        <topology evidence="1">Multi-pass membrane protein</topology>
    </subcellularLocation>
</comment>
<dbReference type="Gene3D" id="1.20.1250.20">
    <property type="entry name" value="MFS general substrate transporter like domains"/>
    <property type="match status" value="1"/>
</dbReference>
<dbReference type="AlphaFoldDB" id="A0A7W9KBA3"/>
<dbReference type="PROSITE" id="PS01022">
    <property type="entry name" value="PTR2_1"/>
    <property type="match status" value="1"/>
</dbReference>
<evidence type="ECO:0000256" key="7">
    <source>
        <dbReference type="ARBA" id="ARBA00023136"/>
    </source>
</evidence>
<sequence length="493" mass="52778">MSATVESAKPPQKGFFGHPAALGPLFFTEFWERVSYYGMRAILLFFMYSKLSEGGLGLDPTLAKSLMSIYGASVFMSGVLGGWLADRILGSRRAVLYGGVLIMFGHIALSFPSGVAALYVSMLLITIGTGLLKPNISNMVGGLYDEKDRRRDAGFSIFYMSTNLGAVVAPLLVGTLGQQVSYHLGFSVAAIGMFLALVIYIFGRKRLAAVGDAPSNPLTAEERGKVLGRIAIGAAVVVVLFVIVVLAGLFTVKLVINVISALGILLPALYFITMIRSKRVSSVERSRVVAYIPLFIASLFFWMIEEQGSVVLADYADNRTDLHIGSLPLLASWFQTLNPGFIVVFAPLFALLWTKLGSRQPSTPVKFSLGLGLAGLSYLLMILPAALYGPDAKVSPFWLVGSFFIVILGELCLSPVGLSATTRLAPKAFGAQMMSLWFLSDAAAQGISAQIVPFATPQTEIPYFGIVGGVTVVLAIGLLFLAPAISRKMQGVD</sequence>
<dbReference type="GO" id="GO:0071916">
    <property type="term" value="F:dipeptide transmembrane transporter activity"/>
    <property type="evidence" value="ECO:0007669"/>
    <property type="project" value="UniProtKB-ARBA"/>
</dbReference>
<dbReference type="InterPro" id="IPR005279">
    <property type="entry name" value="Dipep/tripep_permease"/>
</dbReference>
<organism evidence="10 11">
    <name type="scientific">Kutzneria kofuensis</name>
    <dbReference type="NCBI Taxonomy" id="103725"/>
    <lineage>
        <taxon>Bacteria</taxon>
        <taxon>Bacillati</taxon>
        <taxon>Actinomycetota</taxon>
        <taxon>Actinomycetes</taxon>
        <taxon>Pseudonocardiales</taxon>
        <taxon>Pseudonocardiaceae</taxon>
        <taxon>Kutzneria</taxon>
    </lineage>
</organism>
<feature type="transmembrane region" description="Helical" evidence="8">
    <location>
        <begin position="94"/>
        <end position="111"/>
    </location>
</feature>
<evidence type="ECO:0000256" key="3">
    <source>
        <dbReference type="ARBA" id="ARBA00022448"/>
    </source>
</evidence>
<feature type="transmembrane region" description="Helical" evidence="8">
    <location>
        <begin position="365"/>
        <end position="388"/>
    </location>
</feature>
<dbReference type="NCBIfam" id="TIGR00924">
    <property type="entry name" value="yjdL_sub1_fam"/>
    <property type="match status" value="1"/>
</dbReference>
<gene>
    <name evidence="10" type="ORF">BJ998_000636</name>
</gene>
<dbReference type="InterPro" id="IPR050171">
    <property type="entry name" value="MFS_Transporters"/>
</dbReference>
<keyword evidence="5 8" id="KW-0812">Transmembrane</keyword>
<dbReference type="PANTHER" id="PTHR23517:SF15">
    <property type="entry name" value="PROTON-DEPENDENT OLIGOPEPTIDE FAMILY TRANSPORT PROTEIN"/>
    <property type="match status" value="1"/>
</dbReference>
<evidence type="ECO:0000256" key="4">
    <source>
        <dbReference type="ARBA" id="ARBA00022475"/>
    </source>
</evidence>
<evidence type="ECO:0000259" key="9">
    <source>
        <dbReference type="PROSITE" id="PS50850"/>
    </source>
</evidence>
<keyword evidence="7 8" id="KW-0472">Membrane</keyword>
<dbReference type="RefSeq" id="WP_184858301.1">
    <property type="nucleotide sequence ID" value="NZ_BAAAWY010000002.1"/>
</dbReference>